<name>A0A2S6N5W7_RHOGL</name>
<dbReference type="Pfam" id="PF01710">
    <property type="entry name" value="HTH_Tnp_IS630"/>
    <property type="match status" value="1"/>
</dbReference>
<dbReference type="EMBL" id="NHRY01000219">
    <property type="protein sequence ID" value="PPQ29987.1"/>
    <property type="molecule type" value="Genomic_DNA"/>
</dbReference>
<sequence>MPGTCSTDLRRRVLAAVEAGEMPGTVAARFMVGRTTVYRWAAEARDEGRRAPRPASGGAETTGRCPGAAAMAD</sequence>
<reference evidence="3 4" key="1">
    <citation type="journal article" date="2018" name="Arch. Microbiol.">
        <title>New insights into the metabolic potential of the phototrophic purple bacterium Rhodopila globiformis DSM 161(T) from its draft genome sequence and evidence for a vanadium-dependent nitrogenase.</title>
        <authorList>
            <person name="Imhoff J.F."/>
            <person name="Rahn T."/>
            <person name="Kunzel S."/>
            <person name="Neulinger S.C."/>
        </authorList>
    </citation>
    <scope>NUCLEOTIDE SEQUENCE [LARGE SCALE GENOMIC DNA]</scope>
    <source>
        <strain evidence="3 4">DSM 161</strain>
    </source>
</reference>
<feature type="domain" description="Transposase Synechocystis PCC 6803" evidence="2">
    <location>
        <begin position="6"/>
        <end position="42"/>
    </location>
</feature>
<comment type="caution">
    <text evidence="3">The sequence shown here is derived from an EMBL/GenBank/DDBJ whole genome shotgun (WGS) entry which is preliminary data.</text>
</comment>
<evidence type="ECO:0000313" key="4">
    <source>
        <dbReference type="Proteomes" id="UP000239724"/>
    </source>
</evidence>
<dbReference type="InterPro" id="IPR009057">
    <property type="entry name" value="Homeodomain-like_sf"/>
</dbReference>
<dbReference type="Proteomes" id="UP000239724">
    <property type="component" value="Unassembled WGS sequence"/>
</dbReference>
<accession>A0A2S6N5W7</accession>
<dbReference type="InterPro" id="IPR002622">
    <property type="entry name" value="Transposase_14"/>
</dbReference>
<keyword evidence="4" id="KW-1185">Reference proteome</keyword>
<proteinExistence type="predicted"/>
<gene>
    <name evidence="3" type="ORF">CCS01_20555</name>
</gene>
<dbReference type="AlphaFoldDB" id="A0A2S6N5W7"/>
<feature type="region of interest" description="Disordered" evidence="1">
    <location>
        <begin position="45"/>
        <end position="73"/>
    </location>
</feature>
<protein>
    <recommendedName>
        <fullName evidence="2">Transposase Synechocystis PCC 6803 domain-containing protein</fullName>
    </recommendedName>
</protein>
<evidence type="ECO:0000313" key="3">
    <source>
        <dbReference type="EMBL" id="PPQ29987.1"/>
    </source>
</evidence>
<organism evidence="3 4">
    <name type="scientific">Rhodopila globiformis</name>
    <name type="common">Rhodopseudomonas globiformis</name>
    <dbReference type="NCBI Taxonomy" id="1071"/>
    <lineage>
        <taxon>Bacteria</taxon>
        <taxon>Pseudomonadati</taxon>
        <taxon>Pseudomonadota</taxon>
        <taxon>Alphaproteobacteria</taxon>
        <taxon>Acetobacterales</taxon>
        <taxon>Acetobacteraceae</taxon>
        <taxon>Rhodopila</taxon>
    </lineage>
</organism>
<dbReference type="RefSeq" id="WP_104520687.1">
    <property type="nucleotide sequence ID" value="NZ_NHRY01000219.1"/>
</dbReference>
<evidence type="ECO:0000256" key="1">
    <source>
        <dbReference type="SAM" id="MobiDB-lite"/>
    </source>
</evidence>
<evidence type="ECO:0000259" key="2">
    <source>
        <dbReference type="Pfam" id="PF01710"/>
    </source>
</evidence>
<dbReference type="SUPFAM" id="SSF46689">
    <property type="entry name" value="Homeodomain-like"/>
    <property type="match status" value="1"/>
</dbReference>